<dbReference type="AlphaFoldDB" id="A0A1I5CTG0"/>
<evidence type="ECO:0000259" key="1">
    <source>
        <dbReference type="PROSITE" id="PS51186"/>
    </source>
</evidence>
<dbReference type="RefSeq" id="WP_075011922.1">
    <property type="nucleotide sequence ID" value="NZ_FOWE01000001.1"/>
</dbReference>
<dbReference type="SUPFAM" id="SSF55729">
    <property type="entry name" value="Acyl-CoA N-acyltransferases (Nat)"/>
    <property type="match status" value="1"/>
</dbReference>
<dbReference type="InterPro" id="IPR016181">
    <property type="entry name" value="Acyl_CoA_acyltransferase"/>
</dbReference>
<dbReference type="Proteomes" id="UP000183642">
    <property type="component" value="Unassembled WGS sequence"/>
</dbReference>
<keyword evidence="3" id="KW-1185">Reference proteome</keyword>
<dbReference type="OrthoDB" id="3533156at2"/>
<dbReference type="PANTHER" id="PTHR43792">
    <property type="entry name" value="GNAT FAMILY, PUTATIVE (AFU_ORTHOLOGUE AFUA_3G00765)-RELATED-RELATED"/>
    <property type="match status" value="1"/>
</dbReference>
<dbReference type="CDD" id="cd04301">
    <property type="entry name" value="NAT_SF"/>
    <property type="match status" value="1"/>
</dbReference>
<feature type="domain" description="N-acetyltransferase" evidence="1">
    <location>
        <begin position="11"/>
        <end position="185"/>
    </location>
</feature>
<dbReference type="Gene3D" id="3.40.630.30">
    <property type="match status" value="1"/>
</dbReference>
<keyword evidence="2" id="KW-0808">Transferase</keyword>
<organism evidence="2 3">
    <name type="scientific">Geodermatophilus obscurus</name>
    <dbReference type="NCBI Taxonomy" id="1861"/>
    <lineage>
        <taxon>Bacteria</taxon>
        <taxon>Bacillati</taxon>
        <taxon>Actinomycetota</taxon>
        <taxon>Actinomycetes</taxon>
        <taxon>Geodermatophilales</taxon>
        <taxon>Geodermatophilaceae</taxon>
        <taxon>Geodermatophilus</taxon>
    </lineage>
</organism>
<dbReference type="InterPro" id="IPR000182">
    <property type="entry name" value="GNAT_dom"/>
</dbReference>
<protein>
    <submittedName>
        <fullName evidence="2">Protein N-acetyltransferase, RimJ/RimL family</fullName>
    </submittedName>
</protein>
<name>A0A1I5CTG0_9ACTN</name>
<proteinExistence type="predicted"/>
<gene>
    <name evidence="2" type="ORF">SAMN05660359_00529</name>
</gene>
<dbReference type="PROSITE" id="PS51186">
    <property type="entry name" value="GNAT"/>
    <property type="match status" value="1"/>
</dbReference>
<dbReference type="PANTHER" id="PTHR43792:SF1">
    <property type="entry name" value="N-ACETYLTRANSFERASE DOMAIN-CONTAINING PROTEIN"/>
    <property type="match status" value="1"/>
</dbReference>
<dbReference type="GO" id="GO:0016747">
    <property type="term" value="F:acyltransferase activity, transferring groups other than amino-acyl groups"/>
    <property type="evidence" value="ECO:0007669"/>
    <property type="project" value="InterPro"/>
</dbReference>
<dbReference type="EMBL" id="FOWE01000001">
    <property type="protein sequence ID" value="SFN90224.1"/>
    <property type="molecule type" value="Genomic_DNA"/>
</dbReference>
<reference evidence="3" key="1">
    <citation type="submission" date="2016-10" db="EMBL/GenBank/DDBJ databases">
        <authorList>
            <person name="Varghese N."/>
            <person name="Submissions S."/>
        </authorList>
    </citation>
    <scope>NUCLEOTIDE SEQUENCE [LARGE SCALE GENOMIC DNA]</scope>
    <source>
        <strain evidence="3">DSM 43161</strain>
    </source>
</reference>
<evidence type="ECO:0000313" key="3">
    <source>
        <dbReference type="Proteomes" id="UP000183642"/>
    </source>
</evidence>
<dbReference type="InterPro" id="IPR051531">
    <property type="entry name" value="N-acetyltransferase"/>
</dbReference>
<accession>A0A1I5CTG0</accession>
<dbReference type="Pfam" id="PF13302">
    <property type="entry name" value="Acetyltransf_3"/>
    <property type="match status" value="1"/>
</dbReference>
<sequence length="190" mass="20743">MPDGELLTPRLRLRRWTTCRDDLARLTDTYSRPEVTRWLGGPPSVGPVELVGRWAEVTRADPRFGCWAIEVRGTEIGGTEIGGTEVGGREPVVAGTGLLKPLPGGVGEVEVGWHLHPDCWGHGYATEAARAVVAHAFGAGVPEVYAVVRPGNEPSLAVCRRLGMQPLGRMRRWYDVELEAFRLMAPPVVE</sequence>
<evidence type="ECO:0000313" key="2">
    <source>
        <dbReference type="EMBL" id="SFN90224.1"/>
    </source>
</evidence>